<name>A0ABQ7H3X5_DUNSA</name>
<gene>
    <name evidence="1" type="ORF">DUNSADRAFT_12478</name>
</gene>
<protein>
    <submittedName>
        <fullName evidence="1">Uncharacterized protein</fullName>
    </submittedName>
</protein>
<evidence type="ECO:0000313" key="1">
    <source>
        <dbReference type="EMBL" id="KAF5841550.1"/>
    </source>
</evidence>
<accession>A0ABQ7H3X5</accession>
<dbReference type="Proteomes" id="UP000815325">
    <property type="component" value="Unassembled WGS sequence"/>
</dbReference>
<comment type="caution">
    <text evidence="1">The sequence shown here is derived from an EMBL/GenBank/DDBJ whole genome shotgun (WGS) entry which is preliminary data.</text>
</comment>
<keyword evidence="2" id="KW-1185">Reference proteome</keyword>
<organism evidence="1 2">
    <name type="scientific">Dunaliella salina</name>
    <name type="common">Green alga</name>
    <name type="synonym">Protococcus salinus</name>
    <dbReference type="NCBI Taxonomy" id="3046"/>
    <lineage>
        <taxon>Eukaryota</taxon>
        <taxon>Viridiplantae</taxon>
        <taxon>Chlorophyta</taxon>
        <taxon>core chlorophytes</taxon>
        <taxon>Chlorophyceae</taxon>
        <taxon>CS clade</taxon>
        <taxon>Chlamydomonadales</taxon>
        <taxon>Dunaliellaceae</taxon>
        <taxon>Dunaliella</taxon>
    </lineage>
</organism>
<sequence>MHTQVKPFCDPTNSLSTPDNIEELKLSETPISLEQAVSTHLEIQEASKPQVPHATAPDTSWDTSLLGAIPFSVAVVSSDTSEVLHCRFGSEPGACKLLSQTLQQSSLSSTPFLTALLGPEVEAAALRTVRGGRLCDASGQQSLGRQTLSRGGICWMSIGVFCGLLKTKTKKERDWTSFLIS</sequence>
<evidence type="ECO:0000313" key="2">
    <source>
        <dbReference type="Proteomes" id="UP000815325"/>
    </source>
</evidence>
<reference evidence="1" key="1">
    <citation type="submission" date="2017-08" db="EMBL/GenBank/DDBJ databases">
        <authorList>
            <person name="Polle J.E."/>
            <person name="Barry K."/>
            <person name="Cushman J."/>
            <person name="Schmutz J."/>
            <person name="Tran D."/>
            <person name="Hathwaick L.T."/>
            <person name="Yim W.C."/>
            <person name="Jenkins J."/>
            <person name="Mckie-Krisberg Z.M."/>
            <person name="Prochnik S."/>
            <person name="Lindquist E."/>
            <person name="Dockter R.B."/>
            <person name="Adam C."/>
            <person name="Molina H."/>
            <person name="Bunkerborg J."/>
            <person name="Jin E."/>
            <person name="Buchheim M."/>
            <person name="Magnuson J."/>
        </authorList>
    </citation>
    <scope>NUCLEOTIDE SEQUENCE</scope>
    <source>
        <strain evidence="1">CCAP 19/18</strain>
    </source>
</reference>
<dbReference type="EMBL" id="MU069483">
    <property type="protein sequence ID" value="KAF5841550.1"/>
    <property type="molecule type" value="Genomic_DNA"/>
</dbReference>
<proteinExistence type="predicted"/>